<keyword evidence="1" id="KW-0472">Membrane</keyword>
<accession>A0ABU8XPX1</accession>
<evidence type="ECO:0000256" key="1">
    <source>
        <dbReference type="SAM" id="Phobius"/>
    </source>
</evidence>
<proteinExistence type="predicted"/>
<comment type="caution">
    <text evidence="2">The sequence shown here is derived from an EMBL/GenBank/DDBJ whole genome shotgun (WGS) entry which is preliminary data.</text>
</comment>
<dbReference type="RefSeq" id="WP_418159105.1">
    <property type="nucleotide sequence ID" value="NZ_JBBLZC010000007.1"/>
</dbReference>
<evidence type="ECO:0000313" key="3">
    <source>
        <dbReference type="Proteomes" id="UP001375743"/>
    </source>
</evidence>
<keyword evidence="3" id="KW-1185">Reference proteome</keyword>
<gene>
    <name evidence="2" type="ORF">U1T56_08840</name>
</gene>
<reference evidence="2 3" key="1">
    <citation type="submission" date="2024-01" db="EMBL/GenBank/DDBJ databases">
        <title>Multi-omics insights into the function and evolution of sodium benzoate biodegradation pathways in Benzoatithermus flavus gen. nov., sp. nov. from hot spring.</title>
        <authorList>
            <person name="Hu C.-J."/>
            <person name="Li W.-J."/>
        </authorList>
    </citation>
    <scope>NUCLEOTIDE SEQUENCE [LARGE SCALE GENOMIC DNA]</scope>
    <source>
        <strain evidence="2 3">SYSU G07066</strain>
    </source>
</reference>
<keyword evidence="1" id="KW-0812">Transmembrane</keyword>
<name>A0ABU8XPX1_9PROT</name>
<protein>
    <recommendedName>
        <fullName evidence="4">Tryptophan-associated transmembrane protein (Trp_oprn_chp)</fullName>
    </recommendedName>
</protein>
<sequence>MPILPWRLLTIALTLVGTGLALAPLLLPGAEGASPAPGAAAGASLHDPIGWAVTLAAALAALVLAVLGRGRGAAASGFGLLATLLLAAACAVPWLDAPPVTGAALRVAGLVGLILAALVEKRHDPLANSAYTAARRLGVPERQPRRG</sequence>
<dbReference type="EMBL" id="JBBLZC010000007">
    <property type="protein sequence ID" value="MEK0083258.1"/>
    <property type="molecule type" value="Genomic_DNA"/>
</dbReference>
<feature type="transmembrane region" description="Helical" evidence="1">
    <location>
        <begin position="48"/>
        <end position="67"/>
    </location>
</feature>
<keyword evidence="1" id="KW-1133">Transmembrane helix</keyword>
<evidence type="ECO:0008006" key="4">
    <source>
        <dbReference type="Google" id="ProtNLM"/>
    </source>
</evidence>
<dbReference type="Proteomes" id="UP001375743">
    <property type="component" value="Unassembled WGS sequence"/>
</dbReference>
<feature type="transmembrane region" description="Helical" evidence="1">
    <location>
        <begin position="100"/>
        <end position="119"/>
    </location>
</feature>
<evidence type="ECO:0000313" key="2">
    <source>
        <dbReference type="EMBL" id="MEK0083258.1"/>
    </source>
</evidence>
<feature type="transmembrane region" description="Helical" evidence="1">
    <location>
        <begin position="74"/>
        <end position="94"/>
    </location>
</feature>
<organism evidence="2 3">
    <name type="scientific">Benzoatithermus flavus</name>
    <dbReference type="NCBI Taxonomy" id="3108223"/>
    <lineage>
        <taxon>Bacteria</taxon>
        <taxon>Pseudomonadati</taxon>
        <taxon>Pseudomonadota</taxon>
        <taxon>Alphaproteobacteria</taxon>
        <taxon>Geminicoccales</taxon>
        <taxon>Geminicoccaceae</taxon>
        <taxon>Benzoatithermus</taxon>
    </lineage>
</organism>